<organism evidence="2 3">
    <name type="scientific">Xylona heveae (strain CBS 132557 / TC161)</name>
    <dbReference type="NCBI Taxonomy" id="1328760"/>
    <lineage>
        <taxon>Eukaryota</taxon>
        <taxon>Fungi</taxon>
        <taxon>Dikarya</taxon>
        <taxon>Ascomycota</taxon>
        <taxon>Pezizomycotina</taxon>
        <taxon>Xylonomycetes</taxon>
        <taxon>Xylonales</taxon>
        <taxon>Xylonaceae</taxon>
        <taxon>Xylona</taxon>
    </lineage>
</organism>
<proteinExistence type="predicted"/>
<dbReference type="Proteomes" id="UP000076632">
    <property type="component" value="Unassembled WGS sequence"/>
</dbReference>
<dbReference type="PANTHER" id="PTHR38636">
    <property type="entry name" value="PROTEIN CBG20488"/>
    <property type="match status" value="1"/>
</dbReference>
<dbReference type="InParanoid" id="A0A165I0S9"/>
<dbReference type="OMA" id="PIEWQDR"/>
<accession>A0A165I0S9</accession>
<reference evidence="2 3" key="1">
    <citation type="journal article" date="2016" name="Fungal Biol.">
        <title>The genome of Xylona heveae provides a window into fungal endophytism.</title>
        <authorList>
            <person name="Gazis R."/>
            <person name="Kuo A."/>
            <person name="Riley R."/>
            <person name="LaButti K."/>
            <person name="Lipzen A."/>
            <person name="Lin J."/>
            <person name="Amirebrahimi M."/>
            <person name="Hesse C.N."/>
            <person name="Spatafora J.W."/>
            <person name="Henrissat B."/>
            <person name="Hainaut M."/>
            <person name="Grigoriev I.V."/>
            <person name="Hibbett D.S."/>
        </authorList>
    </citation>
    <scope>NUCLEOTIDE SEQUENCE [LARGE SCALE GENOMIC DNA]</scope>
    <source>
        <strain evidence="2 3">TC161</strain>
    </source>
</reference>
<dbReference type="AlphaFoldDB" id="A0A165I0S9"/>
<dbReference type="OrthoDB" id="544298at2759"/>
<evidence type="ECO:0000313" key="2">
    <source>
        <dbReference type="EMBL" id="KZF24199.1"/>
    </source>
</evidence>
<keyword evidence="1" id="KW-1133">Transmembrane helix</keyword>
<name>A0A165I0S9_XYLHT</name>
<dbReference type="GeneID" id="28900016"/>
<gene>
    <name evidence="2" type="ORF">L228DRAFT_266556</name>
</gene>
<dbReference type="PANTHER" id="PTHR38636:SF1">
    <property type="entry name" value="CHLORIDE CHANNEL PROTEIN CLC-D"/>
    <property type="match status" value="1"/>
</dbReference>
<dbReference type="InterPro" id="IPR013869">
    <property type="entry name" value="DUF1757"/>
</dbReference>
<evidence type="ECO:0000313" key="3">
    <source>
        <dbReference type="Proteomes" id="UP000076632"/>
    </source>
</evidence>
<keyword evidence="1" id="KW-0472">Membrane</keyword>
<feature type="transmembrane region" description="Helical" evidence="1">
    <location>
        <begin position="25"/>
        <end position="43"/>
    </location>
</feature>
<feature type="transmembrane region" description="Helical" evidence="1">
    <location>
        <begin position="143"/>
        <end position="161"/>
    </location>
</feature>
<keyword evidence="1" id="KW-0812">Transmembrane</keyword>
<dbReference type="RefSeq" id="XP_018189754.1">
    <property type="nucleotide sequence ID" value="XM_018334879.1"/>
</dbReference>
<sequence length="170" mass="18498">MSRFFPHTPYAEDQPLFKTILATHVLYRGFQAGTVVGSLVGTARSLLMLRGTSKLAVLATVAPTTILRSAGTGALIGTAAMVVGLPARMWGREEIEWRDRSWRLLENQGQLETDDWSVAGTLLAAVYATLKVPKNDPYRLRKIIGGTGLGSMAGVIGYMTWRYGINGGKR</sequence>
<protein>
    <submittedName>
        <fullName evidence="2">Uncharacterized protein</fullName>
    </submittedName>
</protein>
<dbReference type="Pfam" id="PF08560">
    <property type="entry name" value="DUF1757"/>
    <property type="match status" value="1"/>
</dbReference>
<dbReference type="EMBL" id="KV407456">
    <property type="protein sequence ID" value="KZF24199.1"/>
    <property type="molecule type" value="Genomic_DNA"/>
</dbReference>
<evidence type="ECO:0000256" key="1">
    <source>
        <dbReference type="SAM" id="Phobius"/>
    </source>
</evidence>
<feature type="transmembrane region" description="Helical" evidence="1">
    <location>
        <begin position="55"/>
        <end position="83"/>
    </location>
</feature>
<keyword evidence="3" id="KW-1185">Reference proteome</keyword>